<evidence type="ECO:0000256" key="2">
    <source>
        <dbReference type="ARBA" id="ARBA00023125"/>
    </source>
</evidence>
<evidence type="ECO:0000259" key="5">
    <source>
        <dbReference type="PROSITE" id="PS51464"/>
    </source>
</evidence>
<dbReference type="PANTHER" id="PTHR30514">
    <property type="entry name" value="GLUCOKINASE"/>
    <property type="match status" value="1"/>
</dbReference>
<keyword evidence="2" id="KW-0238">DNA-binding</keyword>
<protein>
    <submittedName>
        <fullName evidence="6">MurR/RpiR family transcriptional regulator</fullName>
    </submittedName>
</protein>
<dbReference type="SUPFAM" id="SSF53697">
    <property type="entry name" value="SIS domain"/>
    <property type="match status" value="1"/>
</dbReference>
<evidence type="ECO:0000256" key="1">
    <source>
        <dbReference type="ARBA" id="ARBA00023015"/>
    </source>
</evidence>
<evidence type="ECO:0000313" key="6">
    <source>
        <dbReference type="EMBL" id="UUX35411.1"/>
    </source>
</evidence>
<evidence type="ECO:0000256" key="3">
    <source>
        <dbReference type="ARBA" id="ARBA00023163"/>
    </source>
</evidence>
<dbReference type="InterPro" id="IPR047640">
    <property type="entry name" value="RpiR-like"/>
</dbReference>
<reference evidence="6 7" key="1">
    <citation type="submission" date="2022-08" db="EMBL/GenBank/DDBJ databases">
        <title>Aerococcaceae sp. nov isolated from spoiled eye mask.</title>
        <authorList>
            <person name="Zhou G."/>
            <person name="Xie X.-B."/>
            <person name="Shi Q.-S."/>
            <person name="Wang Y.-S."/>
            <person name="Wen X."/>
            <person name="Peng H."/>
            <person name="Yang X.-J."/>
            <person name="Tao H.-B."/>
            <person name="Huang X.-M."/>
        </authorList>
    </citation>
    <scope>NUCLEOTIDE SEQUENCE [LARGE SCALE GENOMIC DNA]</scope>
    <source>
        <strain evidence="7">DM20194951</strain>
    </source>
</reference>
<dbReference type="SUPFAM" id="SSF46689">
    <property type="entry name" value="Homeodomain-like"/>
    <property type="match status" value="1"/>
</dbReference>
<dbReference type="Pfam" id="PF01418">
    <property type="entry name" value="HTH_6"/>
    <property type="match status" value="1"/>
</dbReference>
<dbReference type="Proteomes" id="UP001315967">
    <property type="component" value="Chromosome"/>
</dbReference>
<organism evidence="6 7">
    <name type="scientific">Fundicoccus culcitae</name>
    <dbReference type="NCBI Taxonomy" id="2969821"/>
    <lineage>
        <taxon>Bacteria</taxon>
        <taxon>Bacillati</taxon>
        <taxon>Bacillota</taxon>
        <taxon>Bacilli</taxon>
        <taxon>Lactobacillales</taxon>
        <taxon>Aerococcaceae</taxon>
        <taxon>Fundicoccus</taxon>
    </lineage>
</organism>
<dbReference type="InterPro" id="IPR000281">
    <property type="entry name" value="HTH_RpiR"/>
</dbReference>
<dbReference type="Gene3D" id="3.40.50.10490">
    <property type="entry name" value="Glucose-6-phosphate isomerase like protein, domain 1"/>
    <property type="match status" value="1"/>
</dbReference>
<keyword evidence="3" id="KW-0804">Transcription</keyword>
<dbReference type="InterPro" id="IPR046348">
    <property type="entry name" value="SIS_dom_sf"/>
</dbReference>
<dbReference type="PANTHER" id="PTHR30514:SF10">
    <property type="entry name" value="MURR_RPIR FAMILY TRANSCRIPTIONAL REGULATOR"/>
    <property type="match status" value="1"/>
</dbReference>
<dbReference type="EMBL" id="CP102453">
    <property type="protein sequence ID" value="UUX35411.1"/>
    <property type="molecule type" value="Genomic_DNA"/>
</dbReference>
<accession>A0ABY5P9I0</accession>
<dbReference type="Gene3D" id="1.10.10.10">
    <property type="entry name" value="Winged helix-like DNA-binding domain superfamily/Winged helix DNA-binding domain"/>
    <property type="match status" value="1"/>
</dbReference>
<dbReference type="PROSITE" id="PS51464">
    <property type="entry name" value="SIS"/>
    <property type="match status" value="1"/>
</dbReference>
<dbReference type="CDD" id="cd05013">
    <property type="entry name" value="SIS_RpiR"/>
    <property type="match status" value="1"/>
</dbReference>
<keyword evidence="1" id="KW-0805">Transcription regulation</keyword>
<name>A0ABY5P9I0_9LACT</name>
<dbReference type="InterPro" id="IPR009057">
    <property type="entry name" value="Homeodomain-like_sf"/>
</dbReference>
<feature type="domain" description="HTH rpiR-type" evidence="4">
    <location>
        <begin position="1"/>
        <end position="76"/>
    </location>
</feature>
<gene>
    <name evidence="6" type="ORF">NRE15_07135</name>
</gene>
<proteinExistence type="predicted"/>
<evidence type="ECO:0000259" key="4">
    <source>
        <dbReference type="PROSITE" id="PS51071"/>
    </source>
</evidence>
<dbReference type="InterPro" id="IPR001347">
    <property type="entry name" value="SIS_dom"/>
</dbReference>
<dbReference type="InterPro" id="IPR036388">
    <property type="entry name" value="WH-like_DNA-bd_sf"/>
</dbReference>
<dbReference type="InterPro" id="IPR035472">
    <property type="entry name" value="RpiR-like_SIS"/>
</dbReference>
<dbReference type="PROSITE" id="PS51071">
    <property type="entry name" value="HTH_RPIR"/>
    <property type="match status" value="1"/>
</dbReference>
<dbReference type="RefSeq" id="WP_313794899.1">
    <property type="nucleotide sequence ID" value="NZ_CP102453.1"/>
</dbReference>
<feature type="domain" description="SIS" evidence="5">
    <location>
        <begin position="125"/>
        <end position="205"/>
    </location>
</feature>
<evidence type="ECO:0000313" key="7">
    <source>
        <dbReference type="Proteomes" id="UP001315967"/>
    </source>
</evidence>
<sequence>MMLLNRIKSKQNFSDSELKIANYVNEFPQKVISMTIQELADVTYTSTSSVTRFCRKVDTEGFSELKLQLAKEINNFNLTDKRIEHDIPFQKEANQQEIAHNILNLNIQAILDTFSVLDLNQLERVAQQIVEARGIYFYGKGQSLILCEDFQYKLYRVGINALLTPASDYQIMQSMTQPEGSLAIVISYFGIGQTNQSVVKILNNK</sequence>
<keyword evidence="7" id="KW-1185">Reference proteome</keyword>